<feature type="region of interest" description="Disordered" evidence="1">
    <location>
        <begin position="1"/>
        <end position="26"/>
    </location>
</feature>
<dbReference type="Proteomes" id="UP000231919">
    <property type="component" value="Unassembled WGS sequence"/>
</dbReference>
<organism evidence="2 3">
    <name type="scientific">Leptospira kmetyi</name>
    <dbReference type="NCBI Taxonomy" id="408139"/>
    <lineage>
        <taxon>Bacteria</taxon>
        <taxon>Pseudomonadati</taxon>
        <taxon>Spirochaetota</taxon>
        <taxon>Spirochaetia</taxon>
        <taxon>Leptospirales</taxon>
        <taxon>Leptospiraceae</taxon>
        <taxon>Leptospira</taxon>
    </lineage>
</organism>
<dbReference type="EMBL" id="NPDP01000002">
    <property type="protein sequence ID" value="PJZ31605.1"/>
    <property type="molecule type" value="Genomic_DNA"/>
</dbReference>
<feature type="compositionally biased region" description="Basic and acidic residues" evidence="1">
    <location>
        <begin position="10"/>
        <end position="26"/>
    </location>
</feature>
<feature type="region of interest" description="Disordered" evidence="1">
    <location>
        <begin position="67"/>
        <end position="100"/>
    </location>
</feature>
<feature type="compositionally biased region" description="Basic residues" evidence="1">
    <location>
        <begin position="90"/>
        <end position="100"/>
    </location>
</feature>
<gene>
    <name evidence="2" type="ORF">CH378_02075</name>
</gene>
<name>A0ABX4NE42_9LEPT</name>
<sequence length="139" mass="16349">MFPFPTSQNRPKENAPNRPPKPEKQKCTLCEIVNPRTKSLDFSTFVQAETPLLPCARLSIKDKTKLQKEEHKLREKESDPFYRRSYPNTKTKRYKGSKKRIRRSYQNEIEKVSVSTIVLSGQRTRIVEFYCIDHEANDS</sequence>
<evidence type="ECO:0000313" key="2">
    <source>
        <dbReference type="EMBL" id="PJZ31605.1"/>
    </source>
</evidence>
<keyword evidence="3" id="KW-1185">Reference proteome</keyword>
<evidence type="ECO:0000313" key="3">
    <source>
        <dbReference type="Proteomes" id="UP000231919"/>
    </source>
</evidence>
<proteinExistence type="predicted"/>
<evidence type="ECO:0000256" key="1">
    <source>
        <dbReference type="SAM" id="MobiDB-lite"/>
    </source>
</evidence>
<protein>
    <submittedName>
        <fullName evidence="2">Uncharacterized protein</fullName>
    </submittedName>
</protein>
<comment type="caution">
    <text evidence="2">The sequence shown here is derived from an EMBL/GenBank/DDBJ whole genome shotgun (WGS) entry which is preliminary data.</text>
</comment>
<feature type="compositionally biased region" description="Basic and acidic residues" evidence="1">
    <location>
        <begin position="67"/>
        <end position="82"/>
    </location>
</feature>
<reference evidence="2 3" key="1">
    <citation type="submission" date="2017-07" db="EMBL/GenBank/DDBJ databases">
        <title>Leptospira spp. isolated from tropical soils.</title>
        <authorList>
            <person name="Thibeaux R."/>
            <person name="Iraola G."/>
            <person name="Ferres I."/>
            <person name="Bierque E."/>
            <person name="Girault D."/>
            <person name="Soupe-Gilbert M.-E."/>
            <person name="Picardeau M."/>
            <person name="Goarant C."/>
        </authorList>
    </citation>
    <scope>NUCLEOTIDE SEQUENCE [LARGE SCALE GENOMIC DNA]</scope>
    <source>
        <strain evidence="2 3">JW2-C-B1</strain>
    </source>
</reference>
<accession>A0ABX4NE42</accession>